<dbReference type="InterPro" id="IPR011864">
    <property type="entry name" value="Phosphate_PstC"/>
</dbReference>
<dbReference type="PROSITE" id="PS50928">
    <property type="entry name" value="ABC_TM1"/>
    <property type="match status" value="1"/>
</dbReference>
<name>D5EMB1_CORAD</name>
<evidence type="ECO:0000256" key="6">
    <source>
        <dbReference type="RuleBase" id="RU363054"/>
    </source>
</evidence>
<dbReference type="RefSeq" id="WP_013043993.1">
    <property type="nucleotide sequence ID" value="NC_014008.1"/>
</dbReference>
<dbReference type="AlphaFoldDB" id="D5EMB1"/>
<proteinExistence type="inferred from homology"/>
<comment type="function">
    <text evidence="6">Part of the binding-protein-dependent transport system for phosphate; probably responsible for the translocation of the substrate across the membrane.</text>
</comment>
<evidence type="ECO:0000256" key="4">
    <source>
        <dbReference type="ARBA" id="ARBA00023136"/>
    </source>
</evidence>
<feature type="domain" description="ABC transmembrane type-1" evidence="7">
    <location>
        <begin position="361"/>
        <end position="589"/>
    </location>
</feature>
<evidence type="ECO:0000256" key="1">
    <source>
        <dbReference type="ARBA" id="ARBA00004651"/>
    </source>
</evidence>
<dbReference type="GO" id="GO:0006817">
    <property type="term" value="P:phosphate ion transport"/>
    <property type="evidence" value="ECO:0007669"/>
    <property type="project" value="UniProtKB-KW"/>
</dbReference>
<dbReference type="SUPFAM" id="SSF161098">
    <property type="entry name" value="MetI-like"/>
    <property type="match status" value="1"/>
</dbReference>
<feature type="transmembrane region" description="Helical" evidence="5">
    <location>
        <begin position="570"/>
        <end position="589"/>
    </location>
</feature>
<dbReference type="STRING" id="583355.Caka_2254"/>
<keyword evidence="6" id="KW-0592">Phosphate transport</keyword>
<dbReference type="PANTHER" id="PTHR42727">
    <property type="entry name" value="PHOSPHATE TRANSPORT SYSTEM PERMEASE PROTEIN"/>
    <property type="match status" value="1"/>
</dbReference>
<keyword evidence="2 5" id="KW-0812">Transmembrane</keyword>
<dbReference type="Gene3D" id="1.10.3720.10">
    <property type="entry name" value="MetI-like"/>
    <property type="match status" value="1"/>
</dbReference>
<comment type="subcellular location">
    <subcellularLocation>
        <location evidence="1 5">Cell membrane</location>
        <topology evidence="1 5">Multi-pass membrane protein</topology>
    </subcellularLocation>
</comment>
<keyword evidence="4 5" id="KW-0472">Membrane</keyword>
<keyword evidence="6" id="KW-1003">Cell membrane</keyword>
<feature type="transmembrane region" description="Helical" evidence="5">
    <location>
        <begin position="406"/>
        <end position="425"/>
    </location>
</feature>
<feature type="transmembrane region" description="Helical" evidence="5">
    <location>
        <begin position="365"/>
        <end position="386"/>
    </location>
</feature>
<evidence type="ECO:0000313" key="8">
    <source>
        <dbReference type="EMBL" id="ADE55271.1"/>
    </source>
</evidence>
<evidence type="ECO:0000256" key="2">
    <source>
        <dbReference type="ARBA" id="ARBA00022692"/>
    </source>
</evidence>
<dbReference type="GO" id="GO:0005886">
    <property type="term" value="C:plasma membrane"/>
    <property type="evidence" value="ECO:0007669"/>
    <property type="project" value="UniProtKB-SubCell"/>
</dbReference>
<dbReference type="eggNOG" id="COG0573">
    <property type="taxonomic scope" value="Bacteria"/>
</dbReference>
<dbReference type="Pfam" id="PF00528">
    <property type="entry name" value="BPD_transp_1"/>
    <property type="match status" value="1"/>
</dbReference>
<reference evidence="8 9" key="1">
    <citation type="journal article" date="2010" name="Stand. Genomic Sci.">
        <title>Complete genome sequence of Coraliomargarita akajimensis type strain (04OKA010-24).</title>
        <authorList>
            <person name="Mavromatis K."/>
            <person name="Abt B."/>
            <person name="Brambilla E."/>
            <person name="Lapidus A."/>
            <person name="Copeland A."/>
            <person name="Deshpande S."/>
            <person name="Nolan M."/>
            <person name="Lucas S."/>
            <person name="Tice H."/>
            <person name="Cheng J.F."/>
            <person name="Han C."/>
            <person name="Detter J.C."/>
            <person name="Woyke T."/>
            <person name="Goodwin L."/>
            <person name="Pitluck S."/>
            <person name="Held B."/>
            <person name="Brettin T."/>
            <person name="Tapia R."/>
            <person name="Ivanova N."/>
            <person name="Mikhailova N."/>
            <person name="Pati A."/>
            <person name="Liolios K."/>
            <person name="Chen A."/>
            <person name="Palaniappan K."/>
            <person name="Land M."/>
            <person name="Hauser L."/>
            <person name="Chang Y.J."/>
            <person name="Jeffries C.D."/>
            <person name="Rohde M."/>
            <person name="Goker M."/>
            <person name="Bristow J."/>
            <person name="Eisen J.A."/>
            <person name="Markowitz V."/>
            <person name="Hugenholtz P."/>
            <person name="Klenk H.P."/>
            <person name="Kyrpides N.C."/>
        </authorList>
    </citation>
    <scope>NUCLEOTIDE SEQUENCE [LARGE SCALE GENOMIC DNA]</scope>
    <source>
        <strain evidence="9">DSM 45221 / IAM 15411 / JCM 23193 / KCTC 12865</strain>
    </source>
</reference>
<evidence type="ECO:0000313" key="9">
    <source>
        <dbReference type="Proteomes" id="UP000000925"/>
    </source>
</evidence>
<dbReference type="CDD" id="cd06261">
    <property type="entry name" value="TM_PBP2"/>
    <property type="match status" value="1"/>
</dbReference>
<protein>
    <recommendedName>
        <fullName evidence="6">Phosphate transport system permease protein</fullName>
    </recommendedName>
</protein>
<dbReference type="InterPro" id="IPR000515">
    <property type="entry name" value="MetI-like"/>
</dbReference>
<gene>
    <name evidence="8" type="ordered locus">Caka_2254</name>
</gene>
<accession>D5EMB1</accession>
<dbReference type="NCBIfam" id="TIGR02138">
    <property type="entry name" value="phosphate_pstC"/>
    <property type="match status" value="1"/>
</dbReference>
<comment type="similarity">
    <text evidence="6">Belongs to the binding-protein-dependent transport system permease family. CysTW subfamily.</text>
</comment>
<dbReference type="InterPro" id="IPR035906">
    <property type="entry name" value="MetI-like_sf"/>
</dbReference>
<organism evidence="8 9">
    <name type="scientific">Coraliomargarita akajimensis (strain DSM 45221 / IAM 15411 / JCM 23193 / KCTC 12865 / 04OKA010-24)</name>
    <dbReference type="NCBI Taxonomy" id="583355"/>
    <lineage>
        <taxon>Bacteria</taxon>
        <taxon>Pseudomonadati</taxon>
        <taxon>Verrucomicrobiota</taxon>
        <taxon>Opitutia</taxon>
        <taxon>Puniceicoccales</taxon>
        <taxon>Coraliomargaritaceae</taxon>
        <taxon>Coraliomargarita</taxon>
    </lineage>
</organism>
<sequence length="601" mass="67672">MAEPTQRTATQPAFSRRRSVLFGKDSDSIIKSFFGSSATVAIVVLTLITIFLFKEGAGFLGLYHKSLQEYRLSGLEYVDILKEKREDYTALTRYLNDVRAQWINELKDQGYSQAEISKTVMAPEAKALFMGYMRTGSKLRGFIKEKMDTAIEIRDQHITNENLRATLSNYAAKIDAVSSFNYKLNSQDRAQFVLKLNEFNQQNSIDTERVTANQQLIDELKTGRAINSDERSLYLELLEDEYKSIERSIVPVNFQESVKEVTSEQERYADILAKLETDINAVLVKADAVNFKDPDIEKRIVRFKELNAMFLEGIDSHLEKLKTWDQQQQVGFMTSLGAFLTGKEWVTASDQQDWYGLLPLLTGSLLISAIALFFAIPFGVGAAIYVNQIAGPVERNLIKPYIEFVSAIPSVVIGFFGVVVFGEFIRQFSQWEMMSWVPFFPLQERLNAFTAGCLLALMAIPTIFTLAEDAINNIPRHFKEASLAIGATPLQTTMRVIVPTALSGIISAIMLGFGRVIGETMVVLLCAGNRIKIPDYTDGMGVFFEPVHTMTGIIAQEMGEVVRGSVHYRALFMVGIVLFFASLFINWSAQWVVKRYRKVGD</sequence>
<feature type="transmembrane region" description="Helical" evidence="5">
    <location>
        <begin position="446"/>
        <end position="467"/>
    </location>
</feature>
<keyword evidence="5" id="KW-0813">Transport</keyword>
<feature type="transmembrane region" description="Helical" evidence="5">
    <location>
        <begin position="33"/>
        <end position="53"/>
    </location>
</feature>
<dbReference type="HOGENOM" id="CLU_482195_0_0_0"/>
<dbReference type="Proteomes" id="UP000000925">
    <property type="component" value="Chromosome"/>
</dbReference>
<dbReference type="EMBL" id="CP001998">
    <property type="protein sequence ID" value="ADE55271.1"/>
    <property type="molecule type" value="Genomic_DNA"/>
</dbReference>
<keyword evidence="3 5" id="KW-1133">Transmembrane helix</keyword>
<evidence type="ECO:0000256" key="5">
    <source>
        <dbReference type="RuleBase" id="RU363032"/>
    </source>
</evidence>
<feature type="transmembrane region" description="Helical" evidence="5">
    <location>
        <begin position="496"/>
        <end position="514"/>
    </location>
</feature>
<evidence type="ECO:0000259" key="7">
    <source>
        <dbReference type="PROSITE" id="PS50928"/>
    </source>
</evidence>
<dbReference type="GO" id="GO:0005315">
    <property type="term" value="F:phosphate transmembrane transporter activity"/>
    <property type="evidence" value="ECO:0007669"/>
    <property type="project" value="InterPro"/>
</dbReference>
<dbReference type="KEGG" id="caa:Caka_2254"/>
<dbReference type="PANTHER" id="PTHR42727:SF1">
    <property type="entry name" value="PHOSPHATE TRANSPORT SYSTEM PERMEASE"/>
    <property type="match status" value="1"/>
</dbReference>
<evidence type="ECO:0000256" key="3">
    <source>
        <dbReference type="ARBA" id="ARBA00022989"/>
    </source>
</evidence>
<keyword evidence="9" id="KW-1185">Reference proteome</keyword>